<sequence length="135" mass="15387">MRRSAVFMTVLLSLFIFQSIWNVAAAYCTHENPTEQIISDSHFGHHFSESSTKNSSDAEVDLKVSDTSKSINVTDHHDHLPTCTNVVVLASEQQLNEPIFRAHELKQKYYWVDFYQSPYLSEFNPPPESTPLLVG</sequence>
<organism evidence="2 3">
    <name type="scientific">Acinetobacter junii</name>
    <dbReference type="NCBI Taxonomy" id="40215"/>
    <lineage>
        <taxon>Bacteria</taxon>
        <taxon>Pseudomonadati</taxon>
        <taxon>Pseudomonadota</taxon>
        <taxon>Gammaproteobacteria</taxon>
        <taxon>Moraxellales</taxon>
        <taxon>Moraxellaceae</taxon>
        <taxon>Acinetobacter</taxon>
    </lineage>
</organism>
<keyword evidence="1" id="KW-0732">Signal</keyword>
<evidence type="ECO:0000313" key="2">
    <source>
        <dbReference type="EMBL" id="MEK0253697.1"/>
    </source>
</evidence>
<keyword evidence="3" id="KW-1185">Reference proteome</keyword>
<protein>
    <submittedName>
        <fullName evidence="2">Cation efflux protein, CzcI-like</fullName>
    </submittedName>
</protein>
<comment type="caution">
    <text evidence="2">The sequence shown here is derived from an EMBL/GenBank/DDBJ whole genome shotgun (WGS) entry which is preliminary data.</text>
</comment>
<evidence type="ECO:0000313" key="3">
    <source>
        <dbReference type="Proteomes" id="UP001498501"/>
    </source>
</evidence>
<accession>A0ABU8ZK15</accession>
<dbReference type="Proteomes" id="UP001498501">
    <property type="component" value="Unassembled WGS sequence"/>
</dbReference>
<feature type="chain" id="PRO_5047103237" evidence="1">
    <location>
        <begin position="25"/>
        <end position="135"/>
    </location>
</feature>
<proteinExistence type="predicted"/>
<dbReference type="InterPro" id="IPR054660">
    <property type="entry name" value="CzcI-like"/>
</dbReference>
<feature type="signal peptide" evidence="1">
    <location>
        <begin position="1"/>
        <end position="24"/>
    </location>
</feature>
<dbReference type="EMBL" id="JBBMLE010000077">
    <property type="protein sequence ID" value="MEK0253697.1"/>
    <property type="molecule type" value="Genomic_DNA"/>
</dbReference>
<name>A0ABU8ZK15_ACIJU</name>
<dbReference type="RefSeq" id="WP_017397365.1">
    <property type="nucleotide sequence ID" value="NZ_BBSG01000023.1"/>
</dbReference>
<evidence type="ECO:0000256" key="1">
    <source>
        <dbReference type="SAM" id="SignalP"/>
    </source>
</evidence>
<dbReference type="NCBIfam" id="NF045615">
    <property type="entry name" value="efflu_CzcI_Acin"/>
    <property type="match status" value="1"/>
</dbReference>
<reference evidence="2 3" key="1">
    <citation type="submission" date="2024-03" db="EMBL/GenBank/DDBJ databases">
        <title>Cross-transmission of Acinetobacter junii carrying blaOXA-58 in a neonatal intensive care unit.</title>
        <authorList>
            <person name="Bour M."/>
            <person name="Potron A."/>
            <person name="Lecointe D."/>
        </authorList>
    </citation>
    <scope>NUCLEOTIDE SEQUENCE [LARGE SCALE GENOMIC DNA]</scope>
    <source>
        <strain evidence="2 3">21A3096 case 1</strain>
    </source>
</reference>
<gene>
    <name evidence="2" type="ORF">WM018_14645</name>
</gene>